<reference evidence="2 3" key="1">
    <citation type="journal article" date="2012" name="Nucleic Acids Res.">
        <title>Sequencing of the smallest Apicomplexan genome from the human pathogen Babesia microti.</title>
        <authorList>
            <person name="Cornillot E."/>
            <person name="Hadj-Kaddour K."/>
            <person name="Dassouli A."/>
            <person name="Noel B."/>
            <person name="Ranwez V."/>
            <person name="Vacherie B."/>
            <person name="Augagneur Y."/>
            <person name="Bres V."/>
            <person name="Duclos A."/>
            <person name="Randazzo S."/>
            <person name="Carcy B."/>
            <person name="Debierre-Grockiego F."/>
            <person name="Delbecq S."/>
            <person name="Moubri-Menage K."/>
            <person name="Shams-Eldin H."/>
            <person name="Usmani-Brown S."/>
            <person name="Bringaud F."/>
            <person name="Wincker P."/>
            <person name="Vivares C.P."/>
            <person name="Schwarz R.T."/>
            <person name="Schetters T.P."/>
            <person name="Krause P.J."/>
            <person name="Gorenflot A."/>
            <person name="Berry V."/>
            <person name="Barbe V."/>
            <person name="Ben Mamoun C."/>
        </authorList>
    </citation>
    <scope>NUCLEOTIDE SEQUENCE [LARGE SCALE GENOMIC DNA]</scope>
    <source>
        <strain evidence="2 3">RI</strain>
    </source>
</reference>
<feature type="domain" description="Serine aminopeptidase S33" evidence="1">
    <location>
        <begin position="46"/>
        <end position="154"/>
    </location>
</feature>
<accession>I7IHD4</accession>
<proteinExistence type="predicted"/>
<dbReference type="InterPro" id="IPR029058">
    <property type="entry name" value="AB_hydrolase_fold"/>
</dbReference>
<evidence type="ECO:0000259" key="1">
    <source>
        <dbReference type="Pfam" id="PF12146"/>
    </source>
</evidence>
<dbReference type="Pfam" id="PF12146">
    <property type="entry name" value="Hydrolase_4"/>
    <property type="match status" value="1"/>
</dbReference>
<dbReference type="KEGG" id="bmic:BmR1_04g07110"/>
<reference evidence="2 3" key="3">
    <citation type="journal article" date="2016" name="Sci. Rep.">
        <title>Genome-wide diversity and gene expression profiling of Babesia microti isolates identify polymorphic genes that mediate host-pathogen interactions.</title>
        <authorList>
            <person name="Silva J.C."/>
            <person name="Cornillot E."/>
            <person name="McCracken C."/>
            <person name="Usmani-Brown S."/>
            <person name="Dwivedi A."/>
            <person name="Ifeonu O.O."/>
            <person name="Crabtree J."/>
            <person name="Gotia H.T."/>
            <person name="Virji A.Z."/>
            <person name="Reynes C."/>
            <person name="Colinge J."/>
            <person name="Kumar V."/>
            <person name="Lawres L."/>
            <person name="Pazzi J.E."/>
            <person name="Pablo J.V."/>
            <person name="Hung C."/>
            <person name="Brancato J."/>
            <person name="Kumari P."/>
            <person name="Orvis J."/>
            <person name="Tretina K."/>
            <person name="Chibucos M."/>
            <person name="Ott S."/>
            <person name="Sadzewicz L."/>
            <person name="Sengamalay N."/>
            <person name="Shetty A.C."/>
            <person name="Su Q."/>
            <person name="Tallon L."/>
            <person name="Fraser C.M."/>
            <person name="Frutos R."/>
            <person name="Molina D.M."/>
            <person name="Krause P.J."/>
            <person name="Ben Mamoun C."/>
        </authorList>
    </citation>
    <scope>NUCLEOTIDE SEQUENCE [LARGE SCALE GENOMIC DNA]</scope>
    <source>
        <strain evidence="2 3">RI</strain>
    </source>
</reference>
<dbReference type="OrthoDB" id="446723at2759"/>
<evidence type="ECO:0000313" key="2">
    <source>
        <dbReference type="EMBL" id="CCF75617.1"/>
    </source>
</evidence>
<dbReference type="GeneID" id="24426069"/>
<dbReference type="AlphaFoldDB" id="I7IHD4"/>
<dbReference type="SUPFAM" id="SSF53474">
    <property type="entry name" value="alpha/beta-Hydrolases"/>
    <property type="match status" value="1"/>
</dbReference>
<dbReference type="RefSeq" id="XP_012650025.1">
    <property type="nucleotide sequence ID" value="XM_012794571.1"/>
</dbReference>
<dbReference type="VEuPathDB" id="PiroplasmaDB:BmR1_04g07110"/>
<keyword evidence="3" id="KW-1185">Reference proteome</keyword>
<sequence length="334" mass="37621">MGNSLNSLVFRPPRPTYSKNDPHLHMIAKPEGDAIAAYFVRHRSAEWTFLFNHGNAEDLGMVARQLVRRIPYWKVNFFAYDYSGYGRSGGHFSEKQVYRDAELAYNYLTNVLGVRKDKIIAYGRSLGSGPAVHLCVNNQLGGLILHCPITSVHRVKLNVPFTLPGDIFCNIDKAPFVKCPTLIIHGTKDEIVSISGSLAMLKRFRLAYYYWIQGGSHNDLDTHYLDEFNFAIVGFLSLLSTPLEQQNDNILPLDIRLAVQLLESSKIWGKLSLMNSVTSNSLINAATKFEKDETILTTSTTLDSVISSNDVCNIYDTRRDLNPNIFQNHTSPIM</sequence>
<evidence type="ECO:0000313" key="3">
    <source>
        <dbReference type="Proteomes" id="UP000002899"/>
    </source>
</evidence>
<dbReference type="Gene3D" id="3.40.50.1820">
    <property type="entry name" value="alpha/beta hydrolase"/>
    <property type="match status" value="1"/>
</dbReference>
<dbReference type="PANTHER" id="PTHR12277">
    <property type="entry name" value="ALPHA/BETA HYDROLASE DOMAIN-CONTAINING PROTEIN"/>
    <property type="match status" value="1"/>
</dbReference>
<organism evidence="2 3">
    <name type="scientific">Babesia microti (strain RI)</name>
    <dbReference type="NCBI Taxonomy" id="1133968"/>
    <lineage>
        <taxon>Eukaryota</taxon>
        <taxon>Sar</taxon>
        <taxon>Alveolata</taxon>
        <taxon>Apicomplexa</taxon>
        <taxon>Aconoidasida</taxon>
        <taxon>Piroplasmida</taxon>
        <taxon>Babesiidae</taxon>
        <taxon>Babesia</taxon>
    </lineage>
</organism>
<dbReference type="GO" id="GO:0016787">
    <property type="term" value="F:hydrolase activity"/>
    <property type="evidence" value="ECO:0007669"/>
    <property type="project" value="UniProtKB-KW"/>
</dbReference>
<dbReference type="EC" id="3.-.-.-" evidence="2"/>
<protein>
    <submittedName>
        <fullName evidence="2">Alpha/beta hydrolase domain-containing protein 17B</fullName>
        <ecNumber evidence="2">3.-.-.-</ecNumber>
    </submittedName>
</protein>
<reference evidence="2 3" key="2">
    <citation type="journal article" date="2013" name="PLoS ONE">
        <title>Whole genome mapping and re-organization of the nuclear and mitochondrial genomes of Babesia microti isolates.</title>
        <authorList>
            <person name="Cornillot E."/>
            <person name="Dassouli A."/>
            <person name="Garg A."/>
            <person name="Pachikara N."/>
            <person name="Randazzo S."/>
            <person name="Depoix D."/>
            <person name="Carcy B."/>
            <person name="Delbecq S."/>
            <person name="Frutos R."/>
            <person name="Silva J.C."/>
            <person name="Sutton R."/>
            <person name="Krause P.J."/>
            <person name="Mamoun C.B."/>
        </authorList>
    </citation>
    <scope>NUCLEOTIDE SEQUENCE [LARGE SCALE GENOMIC DNA]</scope>
    <source>
        <strain evidence="2 3">RI</strain>
    </source>
</reference>
<dbReference type="InterPro" id="IPR022742">
    <property type="entry name" value="Hydrolase_4"/>
</dbReference>
<dbReference type="Proteomes" id="UP000002899">
    <property type="component" value="Chromosome IV"/>
</dbReference>
<dbReference type="PANTHER" id="PTHR12277:SF81">
    <property type="entry name" value="PROTEIN ABHD13"/>
    <property type="match status" value="1"/>
</dbReference>
<dbReference type="EMBL" id="LN871599">
    <property type="protein sequence ID" value="CCF75617.1"/>
    <property type="molecule type" value="Genomic_DNA"/>
</dbReference>
<gene>
    <name evidence="2" type="ORF">BmR1_04g07110</name>
</gene>
<name>I7IHD4_BABMR</name>
<keyword evidence="2" id="KW-0378">Hydrolase</keyword>